<name>A0A383ADC2_9ZZZZ</name>
<proteinExistence type="predicted"/>
<sequence length="74" mass="8416">MSEDKNKKREEAVDAIKGAYAFEEGVINEVTTILASGKAALKKCTSVGEMRRLNKQVNEAIRMVTKWERREDWG</sequence>
<reference evidence="1" key="1">
    <citation type="submission" date="2018-05" db="EMBL/GenBank/DDBJ databases">
        <authorList>
            <person name="Lanie J.A."/>
            <person name="Ng W.-L."/>
            <person name="Kazmierczak K.M."/>
            <person name="Andrzejewski T.M."/>
            <person name="Davidsen T.M."/>
            <person name="Wayne K.J."/>
            <person name="Tettelin H."/>
            <person name="Glass J.I."/>
            <person name="Rusch D."/>
            <person name="Podicherti R."/>
            <person name="Tsui H.-C.T."/>
            <person name="Winkler M.E."/>
        </authorList>
    </citation>
    <scope>NUCLEOTIDE SEQUENCE</scope>
</reference>
<dbReference type="AlphaFoldDB" id="A0A383ADC2"/>
<organism evidence="1">
    <name type="scientific">marine metagenome</name>
    <dbReference type="NCBI Taxonomy" id="408172"/>
    <lineage>
        <taxon>unclassified sequences</taxon>
        <taxon>metagenomes</taxon>
        <taxon>ecological metagenomes</taxon>
    </lineage>
</organism>
<evidence type="ECO:0000313" key="1">
    <source>
        <dbReference type="EMBL" id="SVE05684.1"/>
    </source>
</evidence>
<dbReference type="EMBL" id="UINC01191180">
    <property type="protein sequence ID" value="SVE05684.1"/>
    <property type="molecule type" value="Genomic_DNA"/>
</dbReference>
<accession>A0A383ADC2</accession>
<gene>
    <name evidence="1" type="ORF">METZ01_LOCUS458538</name>
</gene>
<protein>
    <submittedName>
        <fullName evidence="1">Uncharacterized protein</fullName>
    </submittedName>
</protein>